<dbReference type="KEGG" id="crq:GCK72_022665"/>
<comment type="caution">
    <text evidence="1">The sequence shown here is derived from an EMBL/GenBank/DDBJ whole genome shotgun (WGS) entry which is preliminary data.</text>
</comment>
<accession>A0A6A5FUH4</accession>
<evidence type="ECO:0000313" key="1">
    <source>
        <dbReference type="EMBL" id="KAF1746212.1"/>
    </source>
</evidence>
<dbReference type="GeneID" id="78777518"/>
<proteinExistence type="predicted"/>
<gene>
    <name evidence="1" type="ORF">GCK72_022665</name>
</gene>
<dbReference type="EMBL" id="WUAV01000006">
    <property type="protein sequence ID" value="KAF1746212.1"/>
    <property type="molecule type" value="Genomic_DNA"/>
</dbReference>
<name>A0A6A5FUH4_CAERE</name>
<dbReference type="AlphaFoldDB" id="A0A6A5FUH4"/>
<dbReference type="Proteomes" id="UP000483820">
    <property type="component" value="Chromosome X"/>
</dbReference>
<dbReference type="CTD" id="78777518"/>
<protein>
    <submittedName>
        <fullName evidence="1">Uncharacterized protein</fullName>
    </submittedName>
</protein>
<evidence type="ECO:0000313" key="2">
    <source>
        <dbReference type="Proteomes" id="UP000483820"/>
    </source>
</evidence>
<reference evidence="1 2" key="1">
    <citation type="submission" date="2019-12" db="EMBL/GenBank/DDBJ databases">
        <title>Chromosome-level assembly of the Caenorhabditis remanei genome.</title>
        <authorList>
            <person name="Teterina A.A."/>
            <person name="Willis J.H."/>
            <person name="Phillips P.C."/>
        </authorList>
    </citation>
    <scope>NUCLEOTIDE SEQUENCE [LARGE SCALE GENOMIC DNA]</scope>
    <source>
        <strain evidence="1 2">PX506</strain>
        <tissue evidence="1">Whole organism</tissue>
    </source>
</reference>
<organism evidence="1 2">
    <name type="scientific">Caenorhabditis remanei</name>
    <name type="common">Caenorhabditis vulgaris</name>
    <dbReference type="NCBI Taxonomy" id="31234"/>
    <lineage>
        <taxon>Eukaryota</taxon>
        <taxon>Metazoa</taxon>
        <taxon>Ecdysozoa</taxon>
        <taxon>Nematoda</taxon>
        <taxon>Chromadorea</taxon>
        <taxon>Rhabditida</taxon>
        <taxon>Rhabditina</taxon>
        <taxon>Rhabditomorpha</taxon>
        <taxon>Rhabditoidea</taxon>
        <taxon>Rhabditidae</taxon>
        <taxon>Peloderinae</taxon>
        <taxon>Caenorhabditis</taxon>
    </lineage>
</organism>
<sequence length="73" mass="7604">MNVAGIAQLVRLPATERRSEDRTPHMANKASAGGIVMVWITAAKGIRLGMVIGWTIDSKGSAPSFRSPGAGPS</sequence>
<dbReference type="RefSeq" id="XP_053578541.1">
    <property type="nucleotide sequence ID" value="XM_053734975.1"/>
</dbReference>